<accession>A0A9P1H6M2</accession>
<proteinExistence type="inferred from homology"/>
<feature type="compositionally biased region" description="Polar residues" evidence="3">
    <location>
        <begin position="232"/>
        <end position="241"/>
    </location>
</feature>
<comment type="caution">
    <text evidence="5">The sequence shown here is derived from an EMBL/GenBank/DDBJ whole genome shotgun (WGS) entry which is preliminary data.</text>
</comment>
<feature type="compositionally biased region" description="Basic and acidic residues" evidence="3">
    <location>
        <begin position="709"/>
        <end position="718"/>
    </location>
</feature>
<feature type="compositionally biased region" description="Polar residues" evidence="3">
    <location>
        <begin position="692"/>
        <end position="708"/>
    </location>
</feature>
<feature type="compositionally biased region" description="Polar residues" evidence="3">
    <location>
        <begin position="878"/>
        <end position="891"/>
    </location>
</feature>
<keyword evidence="6" id="KW-1185">Reference proteome</keyword>
<keyword evidence="2" id="KW-0442">Lipid degradation</keyword>
<dbReference type="Proteomes" id="UP000838763">
    <property type="component" value="Unassembled WGS sequence"/>
</dbReference>
<dbReference type="PANTHER" id="PTHR12482">
    <property type="entry name" value="LIPASE ROG1-RELATED-RELATED"/>
    <property type="match status" value="1"/>
</dbReference>
<sequence length="997" mass="107882">MLLVHQAGSVKIGEVVRYTVTYIPSQDRILPSPEKLHLRIRNTSALVLRGAFVHGPYNLCVSAYPSNFNPNEKFREARRYGVPEFEPMIKAASSWDCELTVPEHIRQEAGVGSSSHFGKGPGHESESVSWVIEVASQVIFSSSAAVGFEVIVARDKKSLDMSSSTMSPRNAQPGRVSDHQPLPEEACTIDAAVKKAKADAKARRTRQRAAERQNGERVPRNDSPDSNLDAESAQTQGSEAGNLSEDRDANVSRGIGRKTQDGPTRIPTLSPSLLQGCLAFPLVRDHGEPKAQVKQKLHELSPEARRRPFKVTSISFIGHSLGGLIQTYAIAYCQKHSPEIFDLIRPVNFITLATPFLGLGNENPFEAVAPHLADGACAYGAQKFRNRTVYSNVVNDGIVPLRTSCLLFLDWQGLGRVDKARRDAGLVGTAIGFGWAELTGGSITTARRPELPPDDEEEAAEAGDEVGTEPSGSATPQGEDSHVVPQPSQDARRDATGRDAGRGAGQFSNFFSNLFRTTETPKSPAPPPPPTPTPPPPKSPSQLQSPSPSSMTGPSGKQSLIYRRSQTIKSEESSGVQSTSTGSRVTSGSELGDTDSFVTAPPTTTIFESAHDLINPQVPNLPFLLDPSRRPRAIFHDRVYHPEDIPAPPIKKRISSGLTMRRRMSGGKLVDKESTTSETGQKDHLALRPTRDSGSTAVESDAPSQRSGNDSKGKKQEANKQPPSSMVDGSSMRVEEKIARAYHRDLSWRKVLVKLEPDAHNNIIVRRMFANAFGWPVVHHLVEAHFSDTVTARRLDAEEDNDERARKVRAPPDASGGETRDARPAGRDPDHDTEPELPEARTGNGAREAQRESPQDPALQRTDSETLEAEDSVGDLPTTPTAASMMQTPTASGPRPPWDSPDDGSQSQCSHGSRPGTASGEGRRSVVRCDSMTWSDRDWADSENDSDTEASPTILGVGGSHFGLQHTSTSQEGAVAEEQDADGAQERADGAEPLVFE</sequence>
<evidence type="ECO:0000256" key="2">
    <source>
        <dbReference type="ARBA" id="ARBA00022963"/>
    </source>
</evidence>
<evidence type="ECO:0000313" key="5">
    <source>
        <dbReference type="EMBL" id="CAI4216915.1"/>
    </source>
</evidence>
<feature type="compositionally biased region" description="Polar residues" evidence="3">
    <location>
        <begin position="160"/>
        <end position="170"/>
    </location>
</feature>
<evidence type="ECO:0000313" key="6">
    <source>
        <dbReference type="Proteomes" id="UP000838763"/>
    </source>
</evidence>
<feature type="compositionally biased region" description="Pro residues" evidence="3">
    <location>
        <begin position="523"/>
        <end position="539"/>
    </location>
</feature>
<feature type="compositionally biased region" description="Polar residues" evidence="3">
    <location>
        <begin position="719"/>
        <end position="728"/>
    </location>
</feature>
<feature type="compositionally biased region" description="Low complexity" evidence="3">
    <location>
        <begin position="573"/>
        <end position="590"/>
    </location>
</feature>
<feature type="compositionally biased region" description="Basic and acidic residues" evidence="3">
    <location>
        <begin position="192"/>
        <end position="223"/>
    </location>
</feature>
<dbReference type="Gene3D" id="3.40.50.1820">
    <property type="entry name" value="alpha/beta hydrolase"/>
    <property type="match status" value="1"/>
</dbReference>
<feature type="region of interest" description="Disordered" evidence="3">
    <location>
        <begin position="444"/>
        <end position="602"/>
    </location>
</feature>
<feature type="region of interest" description="Disordered" evidence="3">
    <location>
        <begin position="797"/>
        <end position="997"/>
    </location>
</feature>
<dbReference type="EMBL" id="CALLCH030000015">
    <property type="protein sequence ID" value="CAI4216915.1"/>
    <property type="molecule type" value="Genomic_DNA"/>
</dbReference>
<feature type="compositionally biased region" description="Low complexity" evidence="3">
    <location>
        <begin position="540"/>
        <end position="556"/>
    </location>
</feature>
<comment type="similarity">
    <text evidence="1">Belongs to the putative lipase ROG1 family.</text>
</comment>
<evidence type="ECO:0000259" key="4">
    <source>
        <dbReference type="Pfam" id="PF05057"/>
    </source>
</evidence>
<evidence type="ECO:0000256" key="1">
    <source>
        <dbReference type="ARBA" id="ARBA00007920"/>
    </source>
</evidence>
<reference evidence="5" key="1">
    <citation type="submission" date="2022-11" db="EMBL/GenBank/DDBJ databases">
        <authorList>
            <person name="Scott C."/>
            <person name="Bruce N."/>
        </authorList>
    </citation>
    <scope>NUCLEOTIDE SEQUENCE</scope>
</reference>
<keyword evidence="2" id="KW-0443">Lipid metabolism</keyword>
<feature type="domain" description="DUF676" evidence="4">
    <location>
        <begin position="306"/>
        <end position="365"/>
    </location>
</feature>
<organism evidence="5 6">
    <name type="scientific">Parascedosporium putredinis</name>
    <dbReference type="NCBI Taxonomy" id="1442378"/>
    <lineage>
        <taxon>Eukaryota</taxon>
        <taxon>Fungi</taxon>
        <taxon>Dikarya</taxon>
        <taxon>Ascomycota</taxon>
        <taxon>Pezizomycotina</taxon>
        <taxon>Sordariomycetes</taxon>
        <taxon>Hypocreomycetidae</taxon>
        <taxon>Microascales</taxon>
        <taxon>Microascaceae</taxon>
        <taxon>Parascedosporium</taxon>
    </lineage>
</organism>
<feature type="region of interest" description="Disordered" evidence="3">
    <location>
        <begin position="158"/>
        <end position="269"/>
    </location>
</feature>
<dbReference type="InterPro" id="IPR007751">
    <property type="entry name" value="DUF676_lipase-like"/>
</dbReference>
<evidence type="ECO:0000256" key="3">
    <source>
        <dbReference type="SAM" id="MobiDB-lite"/>
    </source>
</evidence>
<dbReference type="Pfam" id="PF05057">
    <property type="entry name" value="DUF676"/>
    <property type="match status" value="1"/>
</dbReference>
<dbReference type="InterPro" id="IPR029058">
    <property type="entry name" value="AB_hydrolase_fold"/>
</dbReference>
<protein>
    <recommendedName>
        <fullName evidence="4">DUF676 domain-containing protein</fullName>
    </recommendedName>
</protein>
<feature type="compositionally biased region" description="Acidic residues" evidence="3">
    <location>
        <begin position="452"/>
        <end position="467"/>
    </location>
</feature>
<feature type="compositionally biased region" description="Basic residues" evidence="3">
    <location>
        <begin position="650"/>
        <end position="665"/>
    </location>
</feature>
<dbReference type="OrthoDB" id="5368485at2759"/>
<dbReference type="GO" id="GO:0047372">
    <property type="term" value="F:monoacylglycerol lipase activity"/>
    <property type="evidence" value="ECO:0007669"/>
    <property type="project" value="TreeGrafter"/>
</dbReference>
<dbReference type="InterPro" id="IPR044294">
    <property type="entry name" value="Lipase-like"/>
</dbReference>
<gene>
    <name evidence="5" type="ORF">PPNO1_LOCUS6559</name>
</gene>
<dbReference type="PANTHER" id="PTHR12482:SF62">
    <property type="entry name" value="LIPASE ROG1-RELATED"/>
    <property type="match status" value="1"/>
</dbReference>
<feature type="compositionally biased region" description="Basic and acidic residues" evidence="3">
    <location>
        <begin position="669"/>
        <end position="691"/>
    </location>
</feature>
<feature type="region of interest" description="Disordered" evidence="3">
    <location>
        <begin position="644"/>
        <end position="732"/>
    </location>
</feature>
<dbReference type="SUPFAM" id="SSF53474">
    <property type="entry name" value="alpha/beta-Hydrolases"/>
    <property type="match status" value="1"/>
</dbReference>
<dbReference type="AlphaFoldDB" id="A0A9P1H6M2"/>
<name>A0A9P1H6M2_9PEZI</name>
<feature type="compositionally biased region" description="Basic and acidic residues" evidence="3">
    <location>
        <begin position="818"/>
        <end position="834"/>
    </location>
</feature>
<dbReference type="GO" id="GO:0016042">
    <property type="term" value="P:lipid catabolic process"/>
    <property type="evidence" value="ECO:0007669"/>
    <property type="project" value="UniProtKB-KW"/>
</dbReference>
<feature type="compositionally biased region" description="Polar residues" evidence="3">
    <location>
        <begin position="506"/>
        <end position="520"/>
    </location>
</feature>
<feature type="compositionally biased region" description="Basic and acidic residues" evidence="3">
    <location>
        <begin position="490"/>
        <end position="501"/>
    </location>
</feature>